<dbReference type="Proteomes" id="UP000242687">
    <property type="component" value="Unassembled WGS sequence"/>
</dbReference>
<reference evidence="1 2" key="1">
    <citation type="submission" date="2017-11" db="EMBL/GenBank/DDBJ databases">
        <title>Genomic Encyclopedia of Archaeal and Bacterial Type Strains, Phase II (KMG-II): From Individual Species to Whole Genera.</title>
        <authorList>
            <person name="Goeker M."/>
        </authorList>
    </citation>
    <scope>NUCLEOTIDE SEQUENCE [LARGE SCALE GENOMIC DNA]</scope>
    <source>
        <strain evidence="1 2">DSM 28175</strain>
    </source>
</reference>
<keyword evidence="2" id="KW-1185">Reference proteome</keyword>
<sequence>MMKFNYIIASDPLRDVNTPTIPNWKMVPMGNHRQRSLKSMLTKFTIQPSI</sequence>
<gene>
    <name evidence="1" type="ORF">CLV57_0029</name>
</gene>
<dbReference type="AlphaFoldDB" id="A0A2H9VQH0"/>
<comment type="caution">
    <text evidence="1">The sequence shown here is derived from an EMBL/GenBank/DDBJ whole genome shotgun (WGS) entry which is preliminary data.</text>
</comment>
<protein>
    <submittedName>
        <fullName evidence="1">Uncharacterized protein</fullName>
    </submittedName>
</protein>
<evidence type="ECO:0000313" key="2">
    <source>
        <dbReference type="Proteomes" id="UP000242687"/>
    </source>
</evidence>
<accession>A0A2H9VQH0</accession>
<organism evidence="1 2">
    <name type="scientific">Mucilaginibacter auburnensis</name>
    <dbReference type="NCBI Taxonomy" id="1457233"/>
    <lineage>
        <taxon>Bacteria</taxon>
        <taxon>Pseudomonadati</taxon>
        <taxon>Bacteroidota</taxon>
        <taxon>Sphingobacteriia</taxon>
        <taxon>Sphingobacteriales</taxon>
        <taxon>Sphingobacteriaceae</taxon>
        <taxon>Mucilaginibacter</taxon>
    </lineage>
</organism>
<proteinExistence type="predicted"/>
<name>A0A2H9VQH0_9SPHI</name>
<evidence type="ECO:0000313" key="1">
    <source>
        <dbReference type="EMBL" id="PJJ83054.1"/>
    </source>
</evidence>
<dbReference type="EMBL" id="PGFJ01000001">
    <property type="protein sequence ID" value="PJJ83054.1"/>
    <property type="molecule type" value="Genomic_DNA"/>
</dbReference>